<dbReference type="PROSITE" id="PS50156">
    <property type="entry name" value="SSD"/>
    <property type="match status" value="1"/>
</dbReference>
<proteinExistence type="inferred from homology"/>
<dbReference type="InterPro" id="IPR050545">
    <property type="entry name" value="Mycobact_MmpL"/>
</dbReference>
<dbReference type="PANTHER" id="PTHR33406:SF11">
    <property type="entry name" value="MEMBRANE PROTEIN SCO6666-RELATED"/>
    <property type="match status" value="1"/>
</dbReference>
<feature type="transmembrane region" description="Helical" evidence="8">
    <location>
        <begin position="643"/>
        <end position="664"/>
    </location>
</feature>
<evidence type="ECO:0000256" key="3">
    <source>
        <dbReference type="ARBA" id="ARBA00022475"/>
    </source>
</evidence>
<comment type="subcellular location">
    <subcellularLocation>
        <location evidence="1">Cell membrane</location>
        <topology evidence="1">Multi-pass membrane protein</topology>
    </subcellularLocation>
</comment>
<gene>
    <name evidence="10" type="ORF">GCM10023205_73630</name>
</gene>
<sequence length="743" mass="77060">MSALARWCHKHRVLVVLLWVGVLAALAISALSAGAKYSNDSSMPDTESATAIKLMQANAPAVAGASGTVVWQVESGDVGDPGVRGEMSAVLDRIAHSPGVAAVVTPYTDEGAHQVSPDRHTAYATVNFTEEEGDLPKADVQAVEDMATSARTDALHVELGGGAFNEAPSVSKWSELIGIGMAALLLLLVFRSAWAAALPVITAVAGVVTALMATVLLSHLMTLADVTPTLGALIGLGVGIDYALFIVNRHRRNLMHGDDVASSVAKALNTSGRAVVFAGLTVVIALLGMLTLGIGILNGMALGAALTVVLTMLAAVTLLPALLGMLGSRVLSRRQRRELAGDGPRTQSDGPAHASSRGSAADGFWGRWADRVRRQPKRLVAVAVVVMTVVAIPALSIRLGSPDAGNNPPASTSRKAYDILADGFGPGFNGPLLLATQTPDDAARQALSGLVDRLDGTDGVAAVTASAPAPGQTFSVVTVVPDSAPQSQATSDLIEHLRDDVVPAAEQGNDLRVYVGGTTATNNDFADALIAKLPLFIGIIVALGFLLLTVAFRSLLVPLVGALTNILTLGTALGAIVLVFQHGWGSELLGVGSAGPIEAFVPILVIGVMFGLSMDYQVFLVSRMREEWTHTGDNHRAVRVGQAETGQVIAVAAAIMFSVFAAFAGGGMRVIATFGVGLAAAIALDAIVVRMILVPGLMHLCGRANWWLPTWLDKALPRISVEGAPEHTPPPVVEETVPVPVQR</sequence>
<feature type="transmembrane region" description="Helical" evidence="8">
    <location>
        <begin position="670"/>
        <end position="693"/>
    </location>
</feature>
<dbReference type="EMBL" id="BAABHS010000042">
    <property type="protein sequence ID" value="GAA4991070.1"/>
    <property type="molecule type" value="Genomic_DNA"/>
</dbReference>
<evidence type="ECO:0000256" key="8">
    <source>
        <dbReference type="SAM" id="Phobius"/>
    </source>
</evidence>
<feature type="transmembrane region" description="Helical" evidence="8">
    <location>
        <begin position="379"/>
        <end position="399"/>
    </location>
</feature>
<feature type="transmembrane region" description="Helical" evidence="8">
    <location>
        <begin position="533"/>
        <end position="552"/>
    </location>
</feature>
<feature type="transmembrane region" description="Helical" evidence="8">
    <location>
        <begin position="600"/>
        <end position="622"/>
    </location>
</feature>
<evidence type="ECO:0000256" key="1">
    <source>
        <dbReference type="ARBA" id="ARBA00004651"/>
    </source>
</evidence>
<reference evidence="11" key="1">
    <citation type="journal article" date="2019" name="Int. J. Syst. Evol. Microbiol.">
        <title>The Global Catalogue of Microorganisms (GCM) 10K type strain sequencing project: providing services to taxonomists for standard genome sequencing and annotation.</title>
        <authorList>
            <consortium name="The Broad Institute Genomics Platform"/>
            <consortium name="The Broad Institute Genome Sequencing Center for Infectious Disease"/>
            <person name="Wu L."/>
            <person name="Ma J."/>
        </authorList>
    </citation>
    <scope>NUCLEOTIDE SEQUENCE [LARGE SCALE GENOMIC DNA]</scope>
    <source>
        <strain evidence="11">JCM 17986</strain>
    </source>
</reference>
<evidence type="ECO:0000259" key="9">
    <source>
        <dbReference type="PROSITE" id="PS50156"/>
    </source>
</evidence>
<feature type="region of interest" description="Disordered" evidence="7">
    <location>
        <begin position="336"/>
        <end position="360"/>
    </location>
</feature>
<keyword evidence="4 8" id="KW-0812">Transmembrane</keyword>
<name>A0ABP9I9C7_9ACTN</name>
<dbReference type="PANTHER" id="PTHR33406">
    <property type="entry name" value="MEMBRANE PROTEIN MJ1562-RELATED"/>
    <property type="match status" value="1"/>
</dbReference>
<evidence type="ECO:0000313" key="11">
    <source>
        <dbReference type="Proteomes" id="UP001500466"/>
    </source>
</evidence>
<dbReference type="SUPFAM" id="SSF82866">
    <property type="entry name" value="Multidrug efflux transporter AcrB transmembrane domain"/>
    <property type="match status" value="2"/>
</dbReference>
<keyword evidence="3" id="KW-1003">Cell membrane</keyword>
<feature type="transmembrane region" description="Helical" evidence="8">
    <location>
        <begin position="173"/>
        <end position="190"/>
    </location>
</feature>
<comment type="caution">
    <text evidence="10">The sequence shown here is derived from an EMBL/GenBank/DDBJ whole genome shotgun (WGS) entry which is preliminary data.</text>
</comment>
<feature type="domain" description="SSD" evidence="9">
    <location>
        <begin position="200"/>
        <end position="325"/>
    </location>
</feature>
<evidence type="ECO:0000256" key="2">
    <source>
        <dbReference type="ARBA" id="ARBA00010157"/>
    </source>
</evidence>
<dbReference type="Proteomes" id="UP001500466">
    <property type="component" value="Unassembled WGS sequence"/>
</dbReference>
<feature type="transmembrane region" description="Helical" evidence="8">
    <location>
        <begin position="559"/>
        <end position="580"/>
    </location>
</feature>
<protein>
    <submittedName>
        <fullName evidence="10">MMPL family transporter</fullName>
    </submittedName>
</protein>
<evidence type="ECO:0000256" key="5">
    <source>
        <dbReference type="ARBA" id="ARBA00022989"/>
    </source>
</evidence>
<dbReference type="Gene3D" id="1.20.1640.10">
    <property type="entry name" value="Multidrug efflux transporter AcrB transmembrane domain"/>
    <property type="match status" value="2"/>
</dbReference>
<feature type="region of interest" description="Disordered" evidence="7">
    <location>
        <begin position="723"/>
        <end position="743"/>
    </location>
</feature>
<keyword evidence="6 8" id="KW-0472">Membrane</keyword>
<dbReference type="RefSeq" id="WP_345680188.1">
    <property type="nucleotide sequence ID" value="NZ_BAABHS010000042.1"/>
</dbReference>
<dbReference type="InterPro" id="IPR000731">
    <property type="entry name" value="SSD"/>
</dbReference>
<feature type="transmembrane region" description="Helical" evidence="8">
    <location>
        <begin position="197"/>
        <end position="217"/>
    </location>
</feature>
<feature type="transmembrane region" description="Helical" evidence="8">
    <location>
        <begin position="274"/>
        <end position="297"/>
    </location>
</feature>
<organism evidence="10 11">
    <name type="scientific">Yinghuangia aomiensis</name>
    <dbReference type="NCBI Taxonomy" id="676205"/>
    <lineage>
        <taxon>Bacteria</taxon>
        <taxon>Bacillati</taxon>
        <taxon>Actinomycetota</taxon>
        <taxon>Actinomycetes</taxon>
        <taxon>Kitasatosporales</taxon>
        <taxon>Streptomycetaceae</taxon>
        <taxon>Yinghuangia</taxon>
    </lineage>
</organism>
<feature type="transmembrane region" description="Helical" evidence="8">
    <location>
        <begin position="303"/>
        <end position="327"/>
    </location>
</feature>
<feature type="transmembrane region" description="Helical" evidence="8">
    <location>
        <begin position="229"/>
        <end position="247"/>
    </location>
</feature>
<evidence type="ECO:0000256" key="6">
    <source>
        <dbReference type="ARBA" id="ARBA00023136"/>
    </source>
</evidence>
<evidence type="ECO:0000256" key="4">
    <source>
        <dbReference type="ARBA" id="ARBA00022692"/>
    </source>
</evidence>
<keyword evidence="5 8" id="KW-1133">Transmembrane helix</keyword>
<keyword evidence="11" id="KW-1185">Reference proteome</keyword>
<comment type="similarity">
    <text evidence="2">Belongs to the resistance-nodulation-cell division (RND) (TC 2.A.6) family. MmpL subfamily.</text>
</comment>
<dbReference type="InterPro" id="IPR004869">
    <property type="entry name" value="MMPL_dom"/>
</dbReference>
<dbReference type="Pfam" id="PF03176">
    <property type="entry name" value="MMPL"/>
    <property type="match status" value="2"/>
</dbReference>
<feature type="compositionally biased region" description="Low complexity" evidence="7">
    <location>
        <begin position="733"/>
        <end position="743"/>
    </location>
</feature>
<evidence type="ECO:0000313" key="10">
    <source>
        <dbReference type="EMBL" id="GAA4991070.1"/>
    </source>
</evidence>
<evidence type="ECO:0000256" key="7">
    <source>
        <dbReference type="SAM" id="MobiDB-lite"/>
    </source>
</evidence>
<accession>A0ABP9I9C7</accession>